<sequence>MIKHLYEKYEQGGHYLRDKGDGRTRKHKLWRIALIAYGSPIVLWAIAHGAVEGAAEVIGEINQFIRFNR</sequence>
<proteinExistence type="predicted"/>
<dbReference type="Proteomes" id="UP001302076">
    <property type="component" value="Segment"/>
</dbReference>
<reference evidence="2 3" key="1">
    <citation type="submission" date="2023-07" db="EMBL/GenBank/DDBJ databases">
        <authorList>
            <person name="Wu J.F."/>
            <person name="Li W."/>
        </authorList>
    </citation>
    <scope>NUCLEOTIDE SEQUENCE [LARGE SCALE GENOMIC DNA]</scope>
</reference>
<gene>
    <name evidence="2" type="ORF">ST21_030</name>
</gene>
<keyword evidence="1" id="KW-1133">Transmembrane helix</keyword>
<evidence type="ECO:0000313" key="2">
    <source>
        <dbReference type="EMBL" id="WNL63538.1"/>
    </source>
</evidence>
<evidence type="ECO:0000313" key="3">
    <source>
        <dbReference type="Proteomes" id="UP001302076"/>
    </source>
</evidence>
<accession>A0AA96ESI8</accession>
<organism evidence="2 3">
    <name type="scientific">Aeromonas phage ST21</name>
    <dbReference type="NCBI Taxonomy" id="3065691"/>
    <lineage>
        <taxon>Viruses</taxon>
        <taxon>Duplodnaviria</taxon>
        <taxon>Heunggongvirae</taxon>
        <taxon>Uroviricota</taxon>
        <taxon>Caudoviricetes</taxon>
        <taxon>Autographivirales</taxon>
        <taxon>Autonotataviridae</taxon>
        <taxon>Melnykvirinae</taxon>
        <taxon>Ahphunavirus</taxon>
        <taxon>Ahphunavirus ST21</taxon>
    </lineage>
</organism>
<protein>
    <submittedName>
        <fullName evidence="2">Uncharacterized protein</fullName>
    </submittedName>
</protein>
<feature type="transmembrane region" description="Helical" evidence="1">
    <location>
        <begin position="29"/>
        <end position="47"/>
    </location>
</feature>
<evidence type="ECO:0000256" key="1">
    <source>
        <dbReference type="SAM" id="Phobius"/>
    </source>
</evidence>
<dbReference type="EMBL" id="OR261031">
    <property type="protein sequence ID" value="WNL63538.1"/>
    <property type="molecule type" value="Genomic_DNA"/>
</dbReference>
<keyword evidence="1" id="KW-0472">Membrane</keyword>
<name>A0AA96ESI8_9CAUD</name>
<keyword evidence="1" id="KW-0812">Transmembrane</keyword>
<keyword evidence="3" id="KW-1185">Reference proteome</keyword>